<protein>
    <submittedName>
        <fullName evidence="2">Uncharacterized protein</fullName>
    </submittedName>
</protein>
<dbReference type="EMBL" id="DTHG01000099">
    <property type="protein sequence ID" value="HGW92509.1"/>
    <property type="molecule type" value="Genomic_DNA"/>
</dbReference>
<keyword evidence="1" id="KW-1133">Transmembrane helix</keyword>
<keyword evidence="1" id="KW-0812">Transmembrane</keyword>
<name>A0A7C4YJ80_UNCW3</name>
<keyword evidence="1" id="KW-0472">Membrane</keyword>
<evidence type="ECO:0000313" key="2">
    <source>
        <dbReference type="EMBL" id="HGW92509.1"/>
    </source>
</evidence>
<sequence length="105" mass="12903">MEKRIFEIITGDKNFIKRFFLLLSILPNRRLMKEYNEYRKVWKLLDTLPYYNLEKENAFVFRKYLLYPAFAFAIILLILGIFFGKNSYKYDEYITLTEEVMPFEE</sequence>
<gene>
    <name evidence="2" type="ORF">ENV67_08245</name>
</gene>
<proteinExistence type="predicted"/>
<reference evidence="2" key="1">
    <citation type="journal article" date="2020" name="mSystems">
        <title>Genome- and Community-Level Interaction Insights into Carbon Utilization and Element Cycling Functions of Hydrothermarchaeota in Hydrothermal Sediment.</title>
        <authorList>
            <person name="Zhou Z."/>
            <person name="Liu Y."/>
            <person name="Xu W."/>
            <person name="Pan J."/>
            <person name="Luo Z.H."/>
            <person name="Li M."/>
        </authorList>
    </citation>
    <scope>NUCLEOTIDE SEQUENCE [LARGE SCALE GENOMIC DNA]</scope>
    <source>
        <strain evidence="2">SpSt-780</strain>
    </source>
</reference>
<evidence type="ECO:0000256" key="1">
    <source>
        <dbReference type="SAM" id="Phobius"/>
    </source>
</evidence>
<accession>A0A7C4YJ80</accession>
<dbReference type="AlphaFoldDB" id="A0A7C4YJ80"/>
<feature type="transmembrane region" description="Helical" evidence="1">
    <location>
        <begin position="64"/>
        <end position="83"/>
    </location>
</feature>
<comment type="caution">
    <text evidence="2">The sequence shown here is derived from an EMBL/GenBank/DDBJ whole genome shotgun (WGS) entry which is preliminary data.</text>
</comment>
<organism evidence="2">
    <name type="scientific">candidate division WOR-3 bacterium</name>
    <dbReference type="NCBI Taxonomy" id="2052148"/>
    <lineage>
        <taxon>Bacteria</taxon>
        <taxon>Bacteria division WOR-3</taxon>
    </lineage>
</organism>